<dbReference type="InterPro" id="IPR011990">
    <property type="entry name" value="TPR-like_helical_dom_sf"/>
</dbReference>
<dbReference type="NCBIfam" id="NF047558">
    <property type="entry name" value="TPR_END_plus"/>
    <property type="match status" value="1"/>
</dbReference>
<feature type="repeat" description="TPR" evidence="1">
    <location>
        <begin position="498"/>
        <end position="531"/>
    </location>
</feature>
<dbReference type="InterPro" id="IPR035897">
    <property type="entry name" value="Toll_tir_struct_dom_sf"/>
</dbReference>
<keyword evidence="4" id="KW-1185">Reference proteome</keyword>
<evidence type="ECO:0000313" key="4">
    <source>
        <dbReference type="Proteomes" id="UP000095228"/>
    </source>
</evidence>
<keyword evidence="1" id="KW-0802">TPR repeat</keyword>
<dbReference type="InterPro" id="IPR019734">
    <property type="entry name" value="TPR_rpt"/>
</dbReference>
<dbReference type="SUPFAM" id="SSF52200">
    <property type="entry name" value="Toll/Interleukin receptor TIR domain"/>
    <property type="match status" value="1"/>
</dbReference>
<dbReference type="SUPFAM" id="SSF48452">
    <property type="entry name" value="TPR-like"/>
    <property type="match status" value="1"/>
</dbReference>
<dbReference type="EMBL" id="CP016094">
    <property type="protein sequence ID" value="AOS43663.1"/>
    <property type="molecule type" value="Genomic_DNA"/>
</dbReference>
<gene>
    <name evidence="3" type="ORF">Verru16b_00715</name>
</gene>
<dbReference type="SMART" id="SM00255">
    <property type="entry name" value="TIR"/>
    <property type="match status" value="1"/>
</dbReference>
<reference evidence="3 4" key="1">
    <citation type="submission" date="2016-06" db="EMBL/GenBank/DDBJ databases">
        <title>Three novel species with peptidoglycan cell walls form the new genus Lacunisphaera gen. nov. in the family Opitutaceae of the verrucomicrobial subdivision 4.</title>
        <authorList>
            <person name="Rast P."/>
            <person name="Gloeckner I."/>
            <person name="Jogler M."/>
            <person name="Boedeker C."/>
            <person name="Jeske O."/>
            <person name="Wiegand S."/>
            <person name="Reinhardt R."/>
            <person name="Schumann P."/>
            <person name="Rohde M."/>
            <person name="Spring S."/>
            <person name="Gloeckner F.O."/>
            <person name="Jogler C."/>
        </authorList>
    </citation>
    <scope>NUCLEOTIDE SEQUENCE [LARGE SCALE GENOMIC DNA]</scope>
    <source>
        <strain evidence="3 4">IG16b</strain>
    </source>
</reference>
<evidence type="ECO:0000259" key="2">
    <source>
        <dbReference type="SMART" id="SM00255"/>
    </source>
</evidence>
<dbReference type="OrthoDB" id="177332at2"/>
<feature type="domain" description="TIR" evidence="2">
    <location>
        <begin position="5"/>
        <end position="145"/>
    </location>
</feature>
<sequence>MAEPNKAVFLSYARDDAAAARRIAEALRSAGLEVWFDENELRGGDQWDAKIRKQIDACTLFVPVISTHTQTRTKGYFRLEWKLAVDQTHLLAEGVPFIAPVVIDDTKESAAVVPPEFMRVQWSRLPGALPTPSFVEQVKRLLEGKPLEGGRPRPTGVGASLDDARGRAQGAPLQKGLPRWTWGALTAVVVGVAIAFGVARKPAPAPENVPGPQAPAPAPAVAVAAPVAPAAGAKSIAVLPFANMSPEAENAFFADGIHEDVITGLAKIRDLKVISRTSVLAYREAASRNLRKIAADLGVAFVLEGSVRRAGQKVRVTAQLIDARSDEHLWAETYDRDLTDVFALQGELAREIAGALKANLTAGERALIERRPTQDSVAYDLYMQGRVLKQELSATAPPEAYAPIIALYQRAIDRDPAFVDAYVQLALLHGTMYWFGGVDPSPARRALAQAAMEAAQKIAPDAPETRIAQAAFAYTCENDWGKALAAFQAAEAGLPNDAELQYRIGISLRRLGRWPEALEHIERSVVLNPRDRSYVTTQIETLFTMRRYSAIPPLAERFLALFPGDGWLQSYFIRGQYELDGNRAAYLRKLADTPPLPADKHALQAAYVQAFRAGDLAAAEKALSDPRMVTFVSSASGVLAMPASFPRAMVTWLRGDTAGSQAAAREALAHFEAGPWSPRQQRLVNHYIALAKCYLGDGQPAEIMGQAEQLARYDSLMAALVWTESARVLALTGHPEEALVCLRRAVAGGASDTPRELRADPCYAQLKDDPRFEEILRSAKTL</sequence>
<dbReference type="PATRIC" id="fig|1838286.3.peg.722"/>
<evidence type="ECO:0000313" key="3">
    <source>
        <dbReference type="EMBL" id="AOS43663.1"/>
    </source>
</evidence>
<dbReference type="Pfam" id="PF13676">
    <property type="entry name" value="TIR_2"/>
    <property type="match status" value="1"/>
</dbReference>
<dbReference type="Gene3D" id="1.25.40.10">
    <property type="entry name" value="Tetratricopeptide repeat domain"/>
    <property type="match status" value="2"/>
</dbReference>
<dbReference type="PROSITE" id="PS50005">
    <property type="entry name" value="TPR"/>
    <property type="match status" value="1"/>
</dbReference>
<dbReference type="KEGG" id="obg:Verru16b_00715"/>
<dbReference type="STRING" id="1838286.Verru16b_00715"/>
<dbReference type="InterPro" id="IPR000157">
    <property type="entry name" value="TIR_dom"/>
</dbReference>
<dbReference type="Gene3D" id="3.40.50.10140">
    <property type="entry name" value="Toll/interleukin-1 receptor homology (TIR) domain"/>
    <property type="match status" value="1"/>
</dbReference>
<dbReference type="RefSeq" id="WP_069960992.1">
    <property type="nucleotide sequence ID" value="NZ_CP016094.1"/>
</dbReference>
<dbReference type="SMART" id="SM00028">
    <property type="entry name" value="TPR"/>
    <property type="match status" value="2"/>
</dbReference>
<dbReference type="GO" id="GO:0007165">
    <property type="term" value="P:signal transduction"/>
    <property type="evidence" value="ECO:0007669"/>
    <property type="project" value="InterPro"/>
</dbReference>
<dbReference type="AlphaFoldDB" id="A0A1D8ARY7"/>
<dbReference type="Proteomes" id="UP000095228">
    <property type="component" value="Chromosome"/>
</dbReference>
<name>A0A1D8ARY7_9BACT</name>
<organism evidence="3 4">
    <name type="scientific">Lacunisphaera limnophila</name>
    <dbReference type="NCBI Taxonomy" id="1838286"/>
    <lineage>
        <taxon>Bacteria</taxon>
        <taxon>Pseudomonadati</taxon>
        <taxon>Verrucomicrobiota</taxon>
        <taxon>Opitutia</taxon>
        <taxon>Opitutales</taxon>
        <taxon>Opitutaceae</taxon>
        <taxon>Lacunisphaera</taxon>
    </lineage>
</organism>
<evidence type="ECO:0000256" key="1">
    <source>
        <dbReference type="PROSITE-ProRule" id="PRU00339"/>
    </source>
</evidence>
<proteinExistence type="predicted"/>
<accession>A0A1D8ARY7</accession>
<dbReference type="Gene3D" id="3.40.50.10070">
    <property type="entry name" value="TolB, N-terminal domain"/>
    <property type="match status" value="1"/>
</dbReference>
<protein>
    <submittedName>
        <fullName evidence="3">Invasion protein regulator</fullName>
    </submittedName>
</protein>